<protein>
    <submittedName>
        <fullName evidence="1">Uncharacterized protein</fullName>
    </submittedName>
</protein>
<dbReference type="Proteomes" id="UP001589733">
    <property type="component" value="Unassembled WGS sequence"/>
</dbReference>
<name>A0ABV6B0F4_9DEIO</name>
<comment type="caution">
    <text evidence="1">The sequence shown here is derived from an EMBL/GenBank/DDBJ whole genome shotgun (WGS) entry which is preliminary data.</text>
</comment>
<reference evidence="1 2" key="1">
    <citation type="submission" date="2024-09" db="EMBL/GenBank/DDBJ databases">
        <authorList>
            <person name="Sun Q."/>
            <person name="Mori K."/>
        </authorList>
    </citation>
    <scope>NUCLEOTIDE SEQUENCE [LARGE SCALE GENOMIC DNA]</scope>
    <source>
        <strain evidence="1 2">JCM 13503</strain>
    </source>
</reference>
<dbReference type="RefSeq" id="WP_380011631.1">
    <property type="nucleotide sequence ID" value="NZ_JBHLYR010000045.1"/>
</dbReference>
<evidence type="ECO:0000313" key="1">
    <source>
        <dbReference type="EMBL" id="MFB9993225.1"/>
    </source>
</evidence>
<gene>
    <name evidence="1" type="ORF">ACFFLM_14730</name>
</gene>
<sequence>MLTLQGKYHVAQNKRLTILAEATANQPLPLAVDIDALRDACADTGRCDLYVMTQHGLMQGTLVEKRPMKFNLGSYEGHLSFLPADKKAEHVAATAARTPQHQG</sequence>
<keyword evidence="2" id="KW-1185">Reference proteome</keyword>
<dbReference type="EMBL" id="JBHLYR010000045">
    <property type="protein sequence ID" value="MFB9993225.1"/>
    <property type="molecule type" value="Genomic_DNA"/>
</dbReference>
<evidence type="ECO:0000313" key="2">
    <source>
        <dbReference type="Proteomes" id="UP001589733"/>
    </source>
</evidence>
<proteinExistence type="predicted"/>
<accession>A0ABV6B0F4</accession>
<organism evidence="1 2">
    <name type="scientific">Deinococcus oregonensis</name>
    <dbReference type="NCBI Taxonomy" id="1805970"/>
    <lineage>
        <taxon>Bacteria</taxon>
        <taxon>Thermotogati</taxon>
        <taxon>Deinococcota</taxon>
        <taxon>Deinococci</taxon>
        <taxon>Deinococcales</taxon>
        <taxon>Deinococcaceae</taxon>
        <taxon>Deinococcus</taxon>
    </lineage>
</organism>